<evidence type="ECO:0000256" key="6">
    <source>
        <dbReference type="ARBA" id="ARBA00023304"/>
    </source>
</evidence>
<dbReference type="Pfam" id="PF10369">
    <property type="entry name" value="ALS_ss_C"/>
    <property type="match status" value="1"/>
</dbReference>
<dbReference type="Pfam" id="PF22629">
    <property type="entry name" value="ACT_AHAS_ss"/>
    <property type="match status" value="1"/>
</dbReference>
<comment type="function">
    <text evidence="8">Catalyzes the conversion of 2 pyruvate molecules into acetolactate in the first common step of the biosynthetic pathway of the branched-amino acids such as leucine, isoleucine, and valine.</text>
</comment>
<dbReference type="InterPro" id="IPR027271">
    <property type="entry name" value="Acetolactate_synth/TF_NikR_C"/>
</dbReference>
<dbReference type="UniPathway" id="UPA00047">
    <property type="reaction ID" value="UER00055"/>
</dbReference>
<dbReference type="PROSITE" id="PS51671">
    <property type="entry name" value="ACT"/>
    <property type="match status" value="1"/>
</dbReference>
<name>A0A0S3QUS4_THET7</name>
<dbReference type="KEGG" id="ttk:TST_1271"/>
<dbReference type="PANTHER" id="PTHR30239:SF0">
    <property type="entry name" value="ACETOLACTATE SYNTHASE SMALL SUBUNIT 1, CHLOROPLASTIC"/>
    <property type="match status" value="1"/>
</dbReference>
<dbReference type="FunFam" id="3.30.70.1150:FF:000001">
    <property type="entry name" value="Acetolactate synthase small subunit"/>
    <property type="match status" value="1"/>
</dbReference>
<evidence type="ECO:0000313" key="10">
    <source>
        <dbReference type="EMBL" id="BAT72058.1"/>
    </source>
</evidence>
<dbReference type="PANTHER" id="PTHR30239">
    <property type="entry name" value="ACETOLACTATE SYNTHASE SMALL SUBUNIT"/>
    <property type="match status" value="1"/>
</dbReference>
<dbReference type="NCBIfam" id="TIGR00119">
    <property type="entry name" value="acolac_sm"/>
    <property type="match status" value="1"/>
</dbReference>
<dbReference type="AlphaFoldDB" id="A0A0S3QUS4"/>
<protein>
    <recommendedName>
        <fullName evidence="8">Acetolactate synthase small subunit</fullName>
        <shortName evidence="8">AHAS</shortName>
        <shortName evidence="8">ALS</shortName>
        <ecNumber evidence="8">2.2.1.6</ecNumber>
    </recommendedName>
    <alternativeName>
        <fullName evidence="8">Acetohydroxy-acid synthase small subunit</fullName>
    </alternativeName>
</protein>
<dbReference type="GO" id="GO:0009099">
    <property type="term" value="P:L-valine biosynthetic process"/>
    <property type="evidence" value="ECO:0007669"/>
    <property type="project" value="UniProtKB-UniRule"/>
</dbReference>
<dbReference type="GO" id="GO:0005829">
    <property type="term" value="C:cytosol"/>
    <property type="evidence" value="ECO:0007669"/>
    <property type="project" value="TreeGrafter"/>
</dbReference>
<sequence length="175" mass="19311">MADKSCPEKEKHTIALLVENQPGVLARIATLFSSKGYNINSVSVGETLDPEVSRITIVTEGHPFIIEQIVKQLRKLIDVIKVVDLTASKEDYVERELVLVKVNARGESRAEAMRIAQIFRGNIVDVSPETFTIEFTGNEAKINAALELLKECGIREVIRTGKVAVVRGPKSLKIS</sequence>
<dbReference type="InterPro" id="IPR045865">
    <property type="entry name" value="ACT-like_dom_sf"/>
</dbReference>
<dbReference type="InterPro" id="IPR054480">
    <property type="entry name" value="AHAS_small-like_ACT"/>
</dbReference>
<comment type="catalytic activity">
    <reaction evidence="7 8">
        <text>2 pyruvate + H(+) = (2S)-2-acetolactate + CO2</text>
        <dbReference type="Rhea" id="RHEA:25249"/>
        <dbReference type="ChEBI" id="CHEBI:15361"/>
        <dbReference type="ChEBI" id="CHEBI:15378"/>
        <dbReference type="ChEBI" id="CHEBI:16526"/>
        <dbReference type="ChEBI" id="CHEBI:58476"/>
        <dbReference type="EC" id="2.2.1.6"/>
    </reaction>
</comment>
<dbReference type="UniPathway" id="UPA00049">
    <property type="reaction ID" value="UER00059"/>
</dbReference>
<evidence type="ECO:0000256" key="5">
    <source>
        <dbReference type="ARBA" id="ARBA00022605"/>
    </source>
</evidence>
<comment type="similarity">
    <text evidence="3 8">Belongs to the acetolactate synthase small subunit family.</text>
</comment>
<comment type="subunit">
    <text evidence="4 8">Dimer of large and small chains.</text>
</comment>
<dbReference type="InterPro" id="IPR039557">
    <property type="entry name" value="AHAS_ACT"/>
</dbReference>
<organism evidence="10 11">
    <name type="scientific">Thermosulfidibacter takaii (strain DSM 17441 / JCM 13301 / NBRC 103674 / ABI70S6)</name>
    <dbReference type="NCBI Taxonomy" id="1298851"/>
    <lineage>
        <taxon>Bacteria</taxon>
        <taxon>Pseudomonadati</taxon>
        <taxon>Thermosulfidibacterota</taxon>
        <taxon>Thermosulfidibacteria</taxon>
        <taxon>Thermosulfidibacterales</taxon>
        <taxon>Thermosulfidibacteraceae</taxon>
    </lineage>
</organism>
<evidence type="ECO:0000256" key="2">
    <source>
        <dbReference type="ARBA" id="ARBA00005025"/>
    </source>
</evidence>
<dbReference type="InterPro" id="IPR002912">
    <property type="entry name" value="ACT_dom"/>
</dbReference>
<evidence type="ECO:0000256" key="3">
    <source>
        <dbReference type="ARBA" id="ARBA00006341"/>
    </source>
</evidence>
<dbReference type="CDD" id="cd04878">
    <property type="entry name" value="ACT_AHAS"/>
    <property type="match status" value="1"/>
</dbReference>
<evidence type="ECO:0000256" key="8">
    <source>
        <dbReference type="RuleBase" id="RU368092"/>
    </source>
</evidence>
<proteinExistence type="inferred from homology"/>
<evidence type="ECO:0000256" key="4">
    <source>
        <dbReference type="ARBA" id="ARBA00011744"/>
    </source>
</evidence>
<keyword evidence="5 8" id="KW-0028">Amino-acid biosynthesis</keyword>
<dbReference type="InterPro" id="IPR004789">
    <property type="entry name" value="Acetalactate_synth_ssu"/>
</dbReference>
<dbReference type="OrthoDB" id="9787365at2"/>
<dbReference type="NCBIfam" id="NF008864">
    <property type="entry name" value="PRK11895.1"/>
    <property type="match status" value="1"/>
</dbReference>
<dbReference type="GO" id="GO:1990610">
    <property type="term" value="F:acetolactate synthase regulator activity"/>
    <property type="evidence" value="ECO:0007669"/>
    <property type="project" value="UniProtKB-UniRule"/>
</dbReference>
<dbReference type="InterPro" id="IPR019455">
    <property type="entry name" value="Acetolactate_synth_ssu_C"/>
</dbReference>
<comment type="pathway">
    <text evidence="2 8">Amino-acid biosynthesis; L-valine biosynthesis; L-valine from pyruvate: step 1/4.</text>
</comment>
<evidence type="ECO:0000259" key="9">
    <source>
        <dbReference type="PROSITE" id="PS51671"/>
    </source>
</evidence>
<accession>A0A0S3QUS4</accession>
<evidence type="ECO:0000256" key="1">
    <source>
        <dbReference type="ARBA" id="ARBA00004974"/>
    </source>
</evidence>
<evidence type="ECO:0000313" key="11">
    <source>
        <dbReference type="Proteomes" id="UP000063234"/>
    </source>
</evidence>
<reference evidence="11" key="1">
    <citation type="journal article" date="2018" name="Science">
        <title>A primordial and reversible TCA cycle in a facultatively chemolithoautotrophic thermophile.</title>
        <authorList>
            <person name="Nunoura T."/>
            <person name="Chikaraishi Y."/>
            <person name="Izaki R."/>
            <person name="Suwa T."/>
            <person name="Sato T."/>
            <person name="Harada T."/>
            <person name="Mori K."/>
            <person name="Kato Y."/>
            <person name="Miyazaki M."/>
            <person name="Shimamura S."/>
            <person name="Yanagawa K."/>
            <person name="Shuto A."/>
            <person name="Ohkouchi N."/>
            <person name="Fujita N."/>
            <person name="Takaki Y."/>
            <person name="Atomi H."/>
            <person name="Takai K."/>
        </authorList>
    </citation>
    <scope>NUCLEOTIDE SEQUENCE [LARGE SCALE GENOMIC DNA]</scope>
    <source>
        <strain evidence="11">DSM 17441 / JCM 13301 / NBRC 103674 / ABI70S6</strain>
    </source>
</reference>
<dbReference type="PATRIC" id="fig|1298851.3.peg.1345"/>
<dbReference type="FunFam" id="3.30.70.260:FF:000001">
    <property type="entry name" value="Acetolactate synthase, small subunit"/>
    <property type="match status" value="1"/>
</dbReference>
<comment type="pathway">
    <text evidence="1 8">Amino-acid biosynthesis; L-isoleucine biosynthesis; L-isoleucine from 2-oxobutanoate: step 1/4.</text>
</comment>
<evidence type="ECO:0000256" key="7">
    <source>
        <dbReference type="ARBA" id="ARBA00048670"/>
    </source>
</evidence>
<dbReference type="Gene3D" id="3.30.70.1150">
    <property type="entry name" value="ACT-like. Chain A, domain 2"/>
    <property type="match status" value="1"/>
</dbReference>
<keyword evidence="6 8" id="KW-0100">Branched-chain amino acid biosynthesis</keyword>
<dbReference type="GO" id="GO:0003984">
    <property type="term" value="F:acetolactate synthase activity"/>
    <property type="evidence" value="ECO:0007669"/>
    <property type="project" value="UniProtKB-UniRule"/>
</dbReference>
<keyword evidence="11" id="KW-1185">Reference proteome</keyword>
<dbReference type="Gene3D" id="3.30.70.260">
    <property type="match status" value="1"/>
</dbReference>
<dbReference type="EC" id="2.2.1.6" evidence="8"/>
<dbReference type="Proteomes" id="UP000063234">
    <property type="component" value="Chromosome"/>
</dbReference>
<dbReference type="SUPFAM" id="SSF55021">
    <property type="entry name" value="ACT-like"/>
    <property type="match status" value="2"/>
</dbReference>
<gene>
    <name evidence="10" type="primary">ilvH</name>
    <name evidence="10" type="ORF">TST_1271</name>
</gene>
<feature type="domain" description="ACT" evidence="9">
    <location>
        <begin position="13"/>
        <end position="87"/>
    </location>
</feature>
<keyword evidence="8 10" id="KW-0808">Transferase</keyword>
<dbReference type="GO" id="GO:0009097">
    <property type="term" value="P:isoleucine biosynthetic process"/>
    <property type="evidence" value="ECO:0007669"/>
    <property type="project" value="UniProtKB-UniRule"/>
</dbReference>
<dbReference type="STRING" id="1298851.TST_1271"/>
<dbReference type="EMBL" id="AP013035">
    <property type="protein sequence ID" value="BAT72058.1"/>
    <property type="molecule type" value="Genomic_DNA"/>
</dbReference>
<dbReference type="RefSeq" id="WP_068550053.1">
    <property type="nucleotide sequence ID" value="NZ_AP013035.1"/>
</dbReference>